<evidence type="ECO:0000256" key="3">
    <source>
        <dbReference type="ARBA" id="ARBA00022723"/>
    </source>
</evidence>
<sequence length="337" mass="38610">MLSLKEALSKNRLVLDGAMGTELEACIPKDSKIQPRKHPLWSGLVLLNEPNLIKNVHYNYLEQADVDALISSTYQISYPSLKEHTDLDDEQIRGIWKKSIDVVEDAILQYRSKNSNSKKKIYIIGSIGPYATYLADGSEYTGDYKNASDSDIESYHQPLLEYFLGDDRVDTIGFETIPSFQEVKVVLKLLSHLFAEQEKRKYYYISFNFDEATITDGTPTEVVISYIDSFLDKYPFLRKYMVGLGLNCIDYHKIGSIVAKINDSQTSAQKPLFPLIVYPNFTIKYVPEEDDYRAYKDIEKWKELVSEWVTIPNVRMIGGCCSTSPKEIKEVRRIIGT</sequence>
<evidence type="ECO:0000256" key="4">
    <source>
        <dbReference type="ARBA" id="ARBA00022833"/>
    </source>
</evidence>
<evidence type="ECO:0000256" key="1">
    <source>
        <dbReference type="ARBA" id="ARBA00022603"/>
    </source>
</evidence>
<evidence type="ECO:0000313" key="7">
    <source>
        <dbReference type="EMBL" id="ABN65186.2"/>
    </source>
</evidence>
<dbReference type="GO" id="GO:0008898">
    <property type="term" value="F:S-adenosylmethionine-homocysteine S-methyltransferase activity"/>
    <property type="evidence" value="ECO:0007669"/>
    <property type="project" value="TreeGrafter"/>
</dbReference>
<reference evidence="7 8" key="1">
    <citation type="journal article" date="2007" name="Nat. Biotechnol.">
        <title>Genome sequence of the lignocellulose-bioconverting and xylose-fermenting yeast Pichia stipitis.</title>
        <authorList>
            <person name="Jeffries T.W."/>
            <person name="Grigoriev I.V."/>
            <person name="Grimwood J."/>
            <person name="Laplaza J.M."/>
            <person name="Aerts A."/>
            <person name="Salamov A."/>
            <person name="Schmutz J."/>
            <person name="Lindquist E."/>
            <person name="Dehal P."/>
            <person name="Shapiro H."/>
            <person name="Jin Y.S."/>
            <person name="Passoth V."/>
            <person name="Richardson P.M."/>
        </authorList>
    </citation>
    <scope>NUCLEOTIDE SEQUENCE [LARGE SCALE GENOMIC DNA]</scope>
    <source>
        <strain evidence="8">ATCC 58785 / CBS 6054 / NBRC 10063 / NRRL Y-11545</strain>
    </source>
</reference>
<dbReference type="HOGENOM" id="CLU_004914_3_2_1"/>
<name>A3LQC9_PICST</name>
<dbReference type="FunCoup" id="A3LQC9">
    <property type="interactions" value="230"/>
</dbReference>
<dbReference type="Proteomes" id="UP000002258">
    <property type="component" value="Chromosome 2"/>
</dbReference>
<accession>A3LQC9</accession>
<dbReference type="OMA" id="TECYEAQ"/>
<dbReference type="STRING" id="322104.A3LQC9"/>
<dbReference type="EC" id="2.1.1.10" evidence="7"/>
<dbReference type="InterPro" id="IPR003726">
    <property type="entry name" value="HCY_dom"/>
</dbReference>
<dbReference type="AlphaFoldDB" id="A3LQC9"/>
<dbReference type="GO" id="GO:0032259">
    <property type="term" value="P:methylation"/>
    <property type="evidence" value="ECO:0007669"/>
    <property type="project" value="UniProtKB-KW"/>
</dbReference>
<evidence type="ECO:0000313" key="8">
    <source>
        <dbReference type="Proteomes" id="UP000002258"/>
    </source>
</evidence>
<dbReference type="RefSeq" id="XP_001383215.2">
    <property type="nucleotide sequence ID" value="XM_001383178.1"/>
</dbReference>
<dbReference type="PANTHER" id="PTHR46015:SF1">
    <property type="entry name" value="HOMOCYSTEINE S-METHYLTRANSFERASE-LIKE ISOFORM 1"/>
    <property type="match status" value="1"/>
</dbReference>
<dbReference type="GO" id="GO:0033528">
    <property type="term" value="P:S-methylmethionine cycle"/>
    <property type="evidence" value="ECO:0007669"/>
    <property type="project" value="TreeGrafter"/>
</dbReference>
<proteinExistence type="predicted"/>
<dbReference type="Gene3D" id="3.20.20.330">
    <property type="entry name" value="Homocysteine-binding-like domain"/>
    <property type="match status" value="1"/>
</dbReference>
<keyword evidence="4 5" id="KW-0862">Zinc</keyword>
<dbReference type="InParanoid" id="A3LQC9"/>
<dbReference type="EMBL" id="CP000496">
    <property type="protein sequence ID" value="ABN65186.2"/>
    <property type="molecule type" value="Genomic_DNA"/>
</dbReference>
<comment type="cofactor">
    <cofactor evidence="5">
        <name>Zn(2+)</name>
        <dbReference type="ChEBI" id="CHEBI:29105"/>
    </cofactor>
</comment>
<dbReference type="InterPro" id="IPR051486">
    <property type="entry name" value="Hcy_S-methyltransferase"/>
</dbReference>
<evidence type="ECO:0000256" key="5">
    <source>
        <dbReference type="PROSITE-ProRule" id="PRU00333"/>
    </source>
</evidence>
<dbReference type="OrthoDB" id="261426at2759"/>
<feature type="binding site" evidence="5">
    <location>
        <position position="248"/>
    </location>
    <ligand>
        <name>Zn(2+)</name>
        <dbReference type="ChEBI" id="CHEBI:29105"/>
    </ligand>
</feature>
<feature type="binding site" evidence="5">
    <location>
        <position position="321"/>
    </location>
    <ligand>
        <name>Zn(2+)</name>
        <dbReference type="ChEBI" id="CHEBI:29105"/>
    </ligand>
</feature>
<dbReference type="eggNOG" id="KOG1579">
    <property type="taxonomic scope" value="Eukaryota"/>
</dbReference>
<organism evidence="7 8">
    <name type="scientific">Scheffersomyces stipitis (strain ATCC 58785 / CBS 6054 / NBRC 10063 / NRRL Y-11545)</name>
    <name type="common">Yeast</name>
    <name type="synonym">Pichia stipitis</name>
    <dbReference type="NCBI Taxonomy" id="322104"/>
    <lineage>
        <taxon>Eukaryota</taxon>
        <taxon>Fungi</taxon>
        <taxon>Dikarya</taxon>
        <taxon>Ascomycota</taxon>
        <taxon>Saccharomycotina</taxon>
        <taxon>Pichiomycetes</taxon>
        <taxon>Debaryomycetaceae</taxon>
        <taxon>Scheffersomyces</taxon>
    </lineage>
</organism>
<dbReference type="Pfam" id="PF02574">
    <property type="entry name" value="S-methyl_trans"/>
    <property type="match status" value="1"/>
</dbReference>
<feature type="domain" description="Hcy-binding" evidence="6">
    <location>
        <begin position="1"/>
        <end position="335"/>
    </location>
</feature>
<dbReference type="SUPFAM" id="SSF82282">
    <property type="entry name" value="Homocysteine S-methyltransferase"/>
    <property type="match status" value="1"/>
</dbReference>
<dbReference type="KEGG" id="pic:PICST_30270"/>
<gene>
    <name evidence="7" type="primary">SAM4</name>
    <name evidence="7" type="ORF">PICST_30270</name>
</gene>
<evidence type="ECO:0000259" key="6">
    <source>
        <dbReference type="PROSITE" id="PS50970"/>
    </source>
</evidence>
<dbReference type="GeneID" id="4837518"/>
<keyword evidence="2 5" id="KW-0808">Transferase</keyword>
<feature type="binding site" evidence="5">
    <location>
        <position position="320"/>
    </location>
    <ligand>
        <name>Zn(2+)</name>
        <dbReference type="ChEBI" id="CHEBI:29105"/>
    </ligand>
</feature>
<dbReference type="PROSITE" id="PS50970">
    <property type="entry name" value="HCY"/>
    <property type="match status" value="1"/>
</dbReference>
<dbReference type="GO" id="GO:0009086">
    <property type="term" value="P:methionine biosynthetic process"/>
    <property type="evidence" value="ECO:0007669"/>
    <property type="project" value="TreeGrafter"/>
</dbReference>
<evidence type="ECO:0000256" key="2">
    <source>
        <dbReference type="ARBA" id="ARBA00022679"/>
    </source>
</evidence>
<dbReference type="InterPro" id="IPR036589">
    <property type="entry name" value="HCY_dom_sf"/>
</dbReference>
<protein>
    <submittedName>
        <fullName evidence="7">AdoMet-homocysteine methyltransferase</fullName>
        <ecNumber evidence="7">2.1.1.10</ecNumber>
    </submittedName>
</protein>
<keyword evidence="8" id="KW-1185">Reference proteome</keyword>
<dbReference type="PANTHER" id="PTHR46015">
    <property type="entry name" value="ZGC:172121"/>
    <property type="match status" value="1"/>
</dbReference>
<dbReference type="GO" id="GO:0046872">
    <property type="term" value="F:metal ion binding"/>
    <property type="evidence" value="ECO:0007669"/>
    <property type="project" value="UniProtKB-KW"/>
</dbReference>
<keyword evidence="1 5" id="KW-0489">Methyltransferase</keyword>
<keyword evidence="3 5" id="KW-0479">Metal-binding</keyword>